<keyword evidence="1" id="KW-0732">Signal</keyword>
<gene>
    <name evidence="2" type="ORF">DFQ04_2681</name>
</gene>
<proteinExistence type="predicted"/>
<dbReference type="InterPro" id="IPR008719">
    <property type="entry name" value="N2O_reductase_NosL"/>
</dbReference>
<feature type="signal peptide" evidence="1">
    <location>
        <begin position="1"/>
        <end position="15"/>
    </location>
</feature>
<evidence type="ECO:0000313" key="2">
    <source>
        <dbReference type="EMBL" id="TDQ16561.1"/>
    </source>
</evidence>
<accession>A0A4R6T7A9</accession>
<dbReference type="Pfam" id="PF05573">
    <property type="entry name" value="NosL"/>
    <property type="match status" value="1"/>
</dbReference>
<dbReference type="PROSITE" id="PS51257">
    <property type="entry name" value="PROKAR_LIPOPROTEIN"/>
    <property type="match status" value="1"/>
</dbReference>
<dbReference type="OrthoDB" id="9792749at2"/>
<reference evidence="2 3" key="1">
    <citation type="submission" date="2019-03" db="EMBL/GenBank/DDBJ databases">
        <title>Genomic Encyclopedia of Type Strains, Phase III (KMG-III): the genomes of soil and plant-associated and newly described type strains.</title>
        <authorList>
            <person name="Whitman W."/>
        </authorList>
    </citation>
    <scope>NUCLEOTIDE SEQUENCE [LARGE SCALE GENOMIC DNA]</scope>
    <source>
        <strain evidence="2 3">CECT 8446</strain>
    </source>
</reference>
<feature type="chain" id="PRO_5020745233" evidence="1">
    <location>
        <begin position="16"/>
        <end position="144"/>
    </location>
</feature>
<evidence type="ECO:0000313" key="3">
    <source>
        <dbReference type="Proteomes" id="UP000294535"/>
    </source>
</evidence>
<comment type="caution">
    <text evidence="2">The sequence shown here is derived from an EMBL/GenBank/DDBJ whole genome shotgun (WGS) entry which is preliminary data.</text>
</comment>
<dbReference type="AlphaFoldDB" id="A0A4R6T7A9"/>
<dbReference type="Proteomes" id="UP000294535">
    <property type="component" value="Unassembled WGS sequence"/>
</dbReference>
<protein>
    <submittedName>
        <fullName evidence="2">Copper chaperone NosL</fullName>
    </submittedName>
</protein>
<sequence>MKRIFLLLAILSAVASCTVEPRPILYGEDGCHHCKMTLVDPKYGTELVTQKGKVLVFDDLNCMLNYMNSPEGMEQEYKHLLVVDYLQEGVLLEAKDAFYLKSEVFKSPMVSQIAAFKDYDQLKKIKQESGGIYLAWGELVTQFK</sequence>
<name>A0A4R6T7A9_9BACT</name>
<dbReference type="PANTHER" id="PTHR41247:SF1">
    <property type="entry name" value="HTH-TYPE TRANSCRIPTIONAL REPRESSOR YCNK"/>
    <property type="match status" value="1"/>
</dbReference>
<organism evidence="2 3">
    <name type="scientific">Algoriphagus boseongensis</name>
    <dbReference type="NCBI Taxonomy" id="1442587"/>
    <lineage>
        <taxon>Bacteria</taxon>
        <taxon>Pseudomonadati</taxon>
        <taxon>Bacteroidota</taxon>
        <taxon>Cytophagia</taxon>
        <taxon>Cytophagales</taxon>
        <taxon>Cyclobacteriaceae</taxon>
        <taxon>Algoriphagus</taxon>
    </lineage>
</organism>
<dbReference type="RefSeq" id="WP_133556590.1">
    <property type="nucleotide sequence ID" value="NZ_SNYF01000007.1"/>
</dbReference>
<dbReference type="SUPFAM" id="SSF160387">
    <property type="entry name" value="NosL/MerB-like"/>
    <property type="match status" value="1"/>
</dbReference>
<keyword evidence="3" id="KW-1185">Reference proteome</keyword>
<evidence type="ECO:0000256" key="1">
    <source>
        <dbReference type="SAM" id="SignalP"/>
    </source>
</evidence>
<dbReference type="PANTHER" id="PTHR41247">
    <property type="entry name" value="HTH-TYPE TRANSCRIPTIONAL REPRESSOR YCNK"/>
    <property type="match status" value="1"/>
</dbReference>
<dbReference type="EMBL" id="SNYF01000007">
    <property type="protein sequence ID" value="TDQ16561.1"/>
    <property type="molecule type" value="Genomic_DNA"/>
</dbReference>